<dbReference type="eggNOG" id="COG0583">
    <property type="taxonomic scope" value="Bacteria"/>
</dbReference>
<dbReference type="GO" id="GO:0032993">
    <property type="term" value="C:protein-DNA complex"/>
    <property type="evidence" value="ECO:0007669"/>
    <property type="project" value="TreeGrafter"/>
</dbReference>
<keyword evidence="2" id="KW-0805">Transcription regulation</keyword>
<comment type="caution">
    <text evidence="6">The sequence shown here is derived from an EMBL/GenBank/DDBJ whole genome shotgun (WGS) entry which is preliminary data.</text>
</comment>
<dbReference type="Pfam" id="PF00126">
    <property type="entry name" value="HTH_1"/>
    <property type="match status" value="1"/>
</dbReference>
<evidence type="ECO:0000256" key="3">
    <source>
        <dbReference type="ARBA" id="ARBA00023125"/>
    </source>
</evidence>
<evidence type="ECO:0000313" key="7">
    <source>
        <dbReference type="Proteomes" id="UP000214720"/>
    </source>
</evidence>
<name>A0A226WMQ5_CABSO</name>
<dbReference type="PROSITE" id="PS50931">
    <property type="entry name" value="HTH_LYSR"/>
    <property type="match status" value="1"/>
</dbReference>
<dbReference type="PRINTS" id="PR00039">
    <property type="entry name" value="HTHLYSR"/>
</dbReference>
<dbReference type="Proteomes" id="UP000214720">
    <property type="component" value="Unassembled WGS sequence"/>
</dbReference>
<evidence type="ECO:0000256" key="1">
    <source>
        <dbReference type="ARBA" id="ARBA00009437"/>
    </source>
</evidence>
<dbReference type="GO" id="GO:0003700">
    <property type="term" value="F:DNA-binding transcription factor activity"/>
    <property type="evidence" value="ECO:0007669"/>
    <property type="project" value="InterPro"/>
</dbReference>
<evidence type="ECO:0000313" key="6">
    <source>
        <dbReference type="EMBL" id="OXC72100.1"/>
    </source>
</evidence>
<gene>
    <name evidence="6" type="ORF">BSU04_43610</name>
</gene>
<dbReference type="InterPro" id="IPR000847">
    <property type="entry name" value="LysR_HTH_N"/>
</dbReference>
<accession>A0A226WMQ5</accession>
<dbReference type="PANTHER" id="PTHR30346:SF26">
    <property type="entry name" value="HYDROGEN PEROXIDE-INDUCIBLE GENES ACTIVATOR"/>
    <property type="match status" value="1"/>
</dbReference>
<comment type="similarity">
    <text evidence="1">Belongs to the LysR transcriptional regulatory family.</text>
</comment>
<keyword evidence="3" id="KW-0238">DNA-binding</keyword>
<dbReference type="EMBL" id="MTHB01000284">
    <property type="protein sequence ID" value="OXC72100.1"/>
    <property type="molecule type" value="Genomic_DNA"/>
</dbReference>
<evidence type="ECO:0000256" key="4">
    <source>
        <dbReference type="ARBA" id="ARBA00023163"/>
    </source>
</evidence>
<feature type="domain" description="HTH lysR-type" evidence="5">
    <location>
        <begin position="1"/>
        <end position="57"/>
    </location>
</feature>
<sequence>MFIRQLEYLVTLAREKHFARAAEACHVSQPALSSAIRTLEAEVGLVMVERTRCVCLLLVIALLFNNVVRGRRWPDLWF</sequence>
<dbReference type="GO" id="GO:0003677">
    <property type="term" value="F:DNA binding"/>
    <property type="evidence" value="ECO:0007669"/>
    <property type="project" value="UniProtKB-KW"/>
</dbReference>
<dbReference type="Gene3D" id="1.10.10.10">
    <property type="entry name" value="Winged helix-like DNA-binding domain superfamily/Winged helix DNA-binding domain"/>
    <property type="match status" value="1"/>
</dbReference>
<dbReference type="PANTHER" id="PTHR30346">
    <property type="entry name" value="TRANSCRIPTIONAL DUAL REGULATOR HCAR-RELATED"/>
    <property type="match status" value="1"/>
</dbReference>
<evidence type="ECO:0000259" key="5">
    <source>
        <dbReference type="PROSITE" id="PS50931"/>
    </source>
</evidence>
<organism evidence="6 7">
    <name type="scientific">Caballeronia sordidicola</name>
    <name type="common">Burkholderia sordidicola</name>
    <dbReference type="NCBI Taxonomy" id="196367"/>
    <lineage>
        <taxon>Bacteria</taxon>
        <taxon>Pseudomonadati</taxon>
        <taxon>Pseudomonadota</taxon>
        <taxon>Betaproteobacteria</taxon>
        <taxon>Burkholderiales</taxon>
        <taxon>Burkholderiaceae</taxon>
        <taxon>Caballeronia</taxon>
    </lineage>
</organism>
<dbReference type="InterPro" id="IPR036390">
    <property type="entry name" value="WH_DNA-bd_sf"/>
</dbReference>
<dbReference type="InterPro" id="IPR036388">
    <property type="entry name" value="WH-like_DNA-bd_sf"/>
</dbReference>
<evidence type="ECO:0000256" key="2">
    <source>
        <dbReference type="ARBA" id="ARBA00023015"/>
    </source>
</evidence>
<reference evidence="7" key="1">
    <citation type="submission" date="2017-01" db="EMBL/GenBank/DDBJ databases">
        <title>Genome Analysis of Deinococcus marmoris KOPRI26562.</title>
        <authorList>
            <person name="Kim J.H."/>
            <person name="Oh H.-M."/>
        </authorList>
    </citation>
    <scope>NUCLEOTIDE SEQUENCE [LARGE SCALE GENOMIC DNA]</scope>
    <source>
        <strain evidence="7">PAMC 26633</strain>
    </source>
</reference>
<dbReference type="SUPFAM" id="SSF46785">
    <property type="entry name" value="Winged helix' DNA-binding domain"/>
    <property type="match status" value="1"/>
</dbReference>
<dbReference type="AlphaFoldDB" id="A0A226WMQ5"/>
<keyword evidence="4" id="KW-0804">Transcription</keyword>
<proteinExistence type="inferred from homology"/>
<protein>
    <submittedName>
        <fullName evidence="6">Hydrogen peroxide-inducible activator</fullName>
    </submittedName>
</protein>